<name>A0ABV1KRM0_9BACL</name>
<dbReference type="SUPFAM" id="SSF48208">
    <property type="entry name" value="Six-hairpin glycosidases"/>
    <property type="match status" value="1"/>
</dbReference>
<dbReference type="InterPro" id="IPR000421">
    <property type="entry name" value="FA58C"/>
</dbReference>
<evidence type="ECO:0000256" key="1">
    <source>
        <dbReference type="SAM" id="SignalP"/>
    </source>
</evidence>
<proteinExistence type="predicted"/>
<dbReference type="InterPro" id="IPR008979">
    <property type="entry name" value="Galactose-bd-like_sf"/>
</dbReference>
<feature type="signal peptide" evidence="1">
    <location>
        <begin position="1"/>
        <end position="23"/>
    </location>
</feature>
<evidence type="ECO:0000259" key="2">
    <source>
        <dbReference type="PROSITE" id="PS50022"/>
    </source>
</evidence>
<evidence type="ECO:0000313" key="3">
    <source>
        <dbReference type="EMBL" id="MEQ4482706.1"/>
    </source>
</evidence>
<organism evidence="3 4">
    <name type="scientific">Cohnella silvisoli</name>
    <dbReference type="NCBI Taxonomy" id="2873699"/>
    <lineage>
        <taxon>Bacteria</taxon>
        <taxon>Bacillati</taxon>
        <taxon>Bacillota</taxon>
        <taxon>Bacilli</taxon>
        <taxon>Bacillales</taxon>
        <taxon>Paenibacillaceae</taxon>
        <taxon>Cohnella</taxon>
    </lineage>
</organism>
<dbReference type="Pfam" id="PF00754">
    <property type="entry name" value="F5_F8_type_C"/>
    <property type="match status" value="2"/>
</dbReference>
<feature type="domain" description="F5/8 type C" evidence="2">
    <location>
        <begin position="21"/>
        <end position="159"/>
    </location>
</feature>
<dbReference type="Gene3D" id="2.60.120.260">
    <property type="entry name" value="Galactose-binding domain-like"/>
    <property type="match status" value="2"/>
</dbReference>
<protein>
    <submittedName>
        <fullName evidence="3">Discoidin domain-containing protein</fullName>
    </submittedName>
</protein>
<dbReference type="SUPFAM" id="SSF49785">
    <property type="entry name" value="Galactose-binding domain-like"/>
    <property type="match status" value="2"/>
</dbReference>
<dbReference type="InterPro" id="IPR008928">
    <property type="entry name" value="6-hairpin_glycosidase_sf"/>
</dbReference>
<dbReference type="PANTHER" id="PTHR45713:SF6">
    <property type="entry name" value="F5_8 TYPE C DOMAIN-CONTAINING PROTEIN"/>
    <property type="match status" value="1"/>
</dbReference>
<sequence>MKKVKFVYLLLAFTMVFSMFTWGNEHVGAEGTNLALFKTASASSIFSSAYSADKAIDGLNNKDDTENAWASANGQSTVNQWWKVDLGQTSNIGKVNVVFRSVNGIAYYVPKSITFQVSNDGTNWTTVISKSTNVPTEGSAYNSTPYTYTLNQSGRYVRLLFETGSQNILVELSEVDLNPANLALNKMASASSMFSSAYSAAKAVDGLDNKDDTENAWASANGQSTVNQWWRVDLGQTSNIGKVNVVFRSVNGIAYYVPKSITFQVSNDGTNWTTVISKSTNVPTEGSAYNSTPYTYTLNQSGRYVRLLFETGSQNILVELSEVEAYLRASSSAIPFYDTFDAGTLGVGWVADKDPRASISVSDGMLNITGPVNAYAHIERAIDDDNVRVGANLTTLDGGWSWGTGVALYWDKLNWVKITNYPYEGGLGGWYGAAGGGGKHYVEESIGGVVTSYNFAPSYGRQFRRLAIEIGVDCIRYLASNDGVKWTAIRTANRPSSLLGRAPSKFIIGRGYSDGAAYPGDDMDNSYAAVGSSATTYVKDSFIEYTPGSSLYLSDVEKNELAIWGRDWKGEDILSEPGDPTFDRVGSLFPKMKYSREIIGVKNSTQDIGVAFDGSLQFNNAITSDYSNPNIANVGIWEVTSAPSIRLGFEPGTVKKSLLNGLPIVTCTYDDFDGLQYEQTVYGASLNQSPTELVYAYSRMKVTNPGASSKTIGLRFRKNTTSVSADWSLVIPAGGSQSVYIKVPFTFASITKVDAIEYDFNYNYVRDYWTNLLSQGMTVNTPEQRVNEAYRAWRSYAFLNADGQNLFDGSGFYDMEYGYSAQHQIRALDQDGYHADADVYLRKSLSQVSPAGLYTENFGVADQGALLTSLAHHYKLTRDAAFMSYAKPIVVNMANWIKNTRAAQTGTGALHGLIYYAPYADHPAPAYAYFTDTSLCKGLEDAIEALQLAGYTADANLFVAEAADYRSDILASMNASVFVHDGFTYLPMFPQTHEAILASNYRADDYYGMNLSMVLDTNFLDPNSTLAQILINTLEKRGGLSLGALAWRGGIDHAYALGYLDNVMQRNETEKGVLGLYGWLAYGVSQDTYGGVEITNHLFGDNHPTLPHGFSNGEQMRLLQMMLLRTVGNELIVGQSIPRNWFEDGKTIQVQNAPSKFGPLSYTMSSNAASNKITVTLTPPTRNAPSSIKVKLRHPQSKSIVGVTVNGVTHTNFSGETITLQGLSGTTTLVANY</sequence>
<dbReference type="RefSeq" id="WP_232185421.1">
    <property type="nucleotide sequence ID" value="NZ_JAIOAP010000005.1"/>
</dbReference>
<comment type="caution">
    <text evidence="3">The sequence shown here is derived from an EMBL/GenBank/DDBJ whole genome shotgun (WGS) entry which is preliminary data.</text>
</comment>
<feature type="chain" id="PRO_5047064828" evidence="1">
    <location>
        <begin position="24"/>
        <end position="1233"/>
    </location>
</feature>
<dbReference type="PANTHER" id="PTHR45713">
    <property type="entry name" value="FTP DOMAIN-CONTAINING PROTEIN"/>
    <property type="match status" value="1"/>
</dbReference>
<accession>A0ABV1KRM0</accession>
<reference evidence="3 4" key="1">
    <citation type="journal article" date="2023" name="Genome Announc.">
        <title>Pan-Genome Analyses of the Genus Cohnella and Proposal of the Novel Species Cohnella silvisoli sp. nov., Isolated from Forest Soil.</title>
        <authorList>
            <person name="Wang C."/>
            <person name="Mao L."/>
            <person name="Bao G."/>
            <person name="Zhu H."/>
        </authorList>
    </citation>
    <scope>NUCLEOTIDE SEQUENCE [LARGE SCALE GENOMIC DNA]</scope>
    <source>
        <strain evidence="3 4">NL03-T5-1</strain>
    </source>
</reference>
<dbReference type="EMBL" id="JASKHM010000005">
    <property type="protein sequence ID" value="MEQ4482706.1"/>
    <property type="molecule type" value="Genomic_DNA"/>
</dbReference>
<feature type="domain" description="F5/8 type C" evidence="2">
    <location>
        <begin position="170"/>
        <end position="328"/>
    </location>
</feature>
<dbReference type="Proteomes" id="UP001493487">
    <property type="component" value="Unassembled WGS sequence"/>
</dbReference>
<dbReference type="InterPro" id="IPR051941">
    <property type="entry name" value="BG_Antigen-Binding_Lectin"/>
</dbReference>
<keyword evidence="4" id="KW-1185">Reference proteome</keyword>
<keyword evidence="1" id="KW-0732">Signal</keyword>
<gene>
    <name evidence="3" type="ORF">QJS35_09890</name>
</gene>
<evidence type="ECO:0000313" key="4">
    <source>
        <dbReference type="Proteomes" id="UP001493487"/>
    </source>
</evidence>
<dbReference type="PROSITE" id="PS50022">
    <property type="entry name" value="FA58C_3"/>
    <property type="match status" value="2"/>
</dbReference>